<keyword evidence="2" id="KW-0963">Cytoplasm</keyword>
<dbReference type="GO" id="GO:0061702">
    <property type="term" value="C:canonical inflammasome complex"/>
    <property type="evidence" value="ECO:0007669"/>
    <property type="project" value="TreeGrafter"/>
</dbReference>
<dbReference type="InterPro" id="IPR025307">
    <property type="entry name" value="FIIND_dom"/>
</dbReference>
<dbReference type="Pfam" id="PF13553">
    <property type="entry name" value="FIIND"/>
    <property type="match status" value="1"/>
</dbReference>
<dbReference type="Proteomes" id="UP000007267">
    <property type="component" value="Unassembled WGS sequence"/>
</dbReference>
<feature type="domain" description="FIIND" evidence="5">
    <location>
        <begin position="1"/>
        <end position="251"/>
    </location>
</feature>
<sequence length="251" mass="28061">LPGAGSFRCSETELGFVVRAAVTVQYGYDSWARRLGASERQQWMVAGPLFSIRAEPAGAVAAVQRGAADERTLQVAHIADGGLTLEEPAQVRPFHAVLENPSFSFVGVLWRPLCAIFPFIPIHSVGLIYRVLQAADITLHLYLIPNDRSLIQAVDDEERKHRSIQVLKPPQTKPLYFGSHYTVSSSLDLEVTPEEVEFRYMSPEDQQPFMEIYTRGMTEGLKLVLVMKGYGEVLWKVWVRPEDVMLLGSSS</sequence>
<keyword evidence="3" id="KW-0399">Innate immunity</keyword>
<dbReference type="HOGENOM" id="CLU_037186_0_0_1"/>
<evidence type="ECO:0000256" key="3">
    <source>
        <dbReference type="ARBA" id="ARBA00022588"/>
    </source>
</evidence>
<dbReference type="eggNOG" id="KOG3573">
    <property type="taxonomic scope" value="Eukaryota"/>
</dbReference>
<accession>K7G4J6</accession>
<keyword evidence="7" id="KW-1185">Reference proteome</keyword>
<dbReference type="AlphaFoldDB" id="K7G4J6"/>
<dbReference type="OMA" id="ASEMILF"/>
<protein>
    <recommendedName>
        <fullName evidence="5">FIIND domain-containing protein</fullName>
    </recommendedName>
</protein>
<evidence type="ECO:0000256" key="2">
    <source>
        <dbReference type="ARBA" id="ARBA00022490"/>
    </source>
</evidence>
<dbReference type="PROSITE" id="PS51830">
    <property type="entry name" value="FIIND"/>
    <property type="match status" value="1"/>
</dbReference>
<dbReference type="EMBL" id="AGCU01072297">
    <property type="status" value="NOT_ANNOTATED_CDS"/>
    <property type="molecule type" value="Genomic_DNA"/>
</dbReference>
<dbReference type="PANTHER" id="PTHR46985:SF4">
    <property type="entry name" value="CASPASE RECRUITMENT DOMAIN-CONTAINING PROTEIN 8"/>
    <property type="match status" value="1"/>
</dbReference>
<dbReference type="PANTHER" id="PTHR46985">
    <property type="entry name" value="NACHT, LRR AND PYD DOMAINS-CONTAINING PROTEIN 1"/>
    <property type="match status" value="1"/>
</dbReference>
<evidence type="ECO:0000313" key="6">
    <source>
        <dbReference type="Ensembl" id="ENSPSIP00000015207.1"/>
    </source>
</evidence>
<dbReference type="Ensembl" id="ENSPSIT00000015278.1">
    <property type="protein sequence ID" value="ENSPSIP00000015207.1"/>
    <property type="gene ID" value="ENSPSIG00000013565.1"/>
</dbReference>
<reference evidence="6" key="3">
    <citation type="submission" date="2025-08" db="UniProtKB">
        <authorList>
            <consortium name="Ensembl"/>
        </authorList>
    </citation>
    <scope>IDENTIFICATION</scope>
</reference>
<dbReference type="InterPro" id="IPR051249">
    <property type="entry name" value="NLRP_Inflammasome"/>
</dbReference>
<evidence type="ECO:0000256" key="4">
    <source>
        <dbReference type="ARBA" id="ARBA00022859"/>
    </source>
</evidence>
<comment type="subcellular location">
    <subcellularLocation>
        <location evidence="1">Cytoplasm</location>
        <location evidence="1">Cytosol</location>
    </subcellularLocation>
</comment>
<keyword evidence="4" id="KW-0391">Immunity</keyword>
<dbReference type="GO" id="GO:0045087">
    <property type="term" value="P:innate immune response"/>
    <property type="evidence" value="ECO:0007669"/>
    <property type="project" value="UniProtKB-KW"/>
</dbReference>
<dbReference type="Pfam" id="PF23679">
    <property type="entry name" value="UPA-FIIND"/>
    <property type="match status" value="1"/>
</dbReference>
<name>K7G4J6_PELSI</name>
<reference evidence="7" key="2">
    <citation type="journal article" date="2013" name="Nat. Genet.">
        <title>The draft genomes of soft-shell turtle and green sea turtle yield insights into the development and evolution of the turtle-specific body plan.</title>
        <authorList>
            <person name="Wang Z."/>
            <person name="Pascual-Anaya J."/>
            <person name="Zadissa A."/>
            <person name="Li W."/>
            <person name="Niimura Y."/>
            <person name="Huang Z."/>
            <person name="Li C."/>
            <person name="White S."/>
            <person name="Xiong Z."/>
            <person name="Fang D."/>
            <person name="Wang B."/>
            <person name="Ming Y."/>
            <person name="Chen Y."/>
            <person name="Zheng Y."/>
            <person name="Kuraku S."/>
            <person name="Pignatelli M."/>
            <person name="Herrero J."/>
            <person name="Beal K."/>
            <person name="Nozawa M."/>
            <person name="Li Q."/>
            <person name="Wang J."/>
            <person name="Zhang H."/>
            <person name="Yu L."/>
            <person name="Shigenobu S."/>
            <person name="Wang J."/>
            <person name="Liu J."/>
            <person name="Flicek P."/>
            <person name="Searle S."/>
            <person name="Wang J."/>
            <person name="Kuratani S."/>
            <person name="Yin Y."/>
            <person name="Aken B."/>
            <person name="Zhang G."/>
            <person name="Irie N."/>
        </authorList>
    </citation>
    <scope>NUCLEOTIDE SEQUENCE [LARGE SCALE GENOMIC DNA]</scope>
    <source>
        <strain evidence="7">Daiwa-1</strain>
    </source>
</reference>
<organism evidence="6 7">
    <name type="scientific">Pelodiscus sinensis</name>
    <name type="common">Chinese softshell turtle</name>
    <name type="synonym">Trionyx sinensis</name>
    <dbReference type="NCBI Taxonomy" id="13735"/>
    <lineage>
        <taxon>Eukaryota</taxon>
        <taxon>Metazoa</taxon>
        <taxon>Chordata</taxon>
        <taxon>Craniata</taxon>
        <taxon>Vertebrata</taxon>
        <taxon>Euteleostomi</taxon>
        <taxon>Archelosauria</taxon>
        <taxon>Testudinata</taxon>
        <taxon>Testudines</taxon>
        <taxon>Cryptodira</taxon>
        <taxon>Trionychia</taxon>
        <taxon>Trionychidae</taxon>
        <taxon>Pelodiscus</taxon>
    </lineage>
</organism>
<dbReference type="GeneTree" id="ENSGT00830000128447"/>
<reference evidence="6" key="4">
    <citation type="submission" date="2025-09" db="UniProtKB">
        <authorList>
            <consortium name="Ensembl"/>
        </authorList>
    </citation>
    <scope>IDENTIFICATION</scope>
</reference>
<proteinExistence type="predicted"/>
<reference evidence="7" key="1">
    <citation type="submission" date="2011-10" db="EMBL/GenBank/DDBJ databases">
        <authorList>
            <consortium name="Soft-shell Turtle Genome Consortium"/>
        </authorList>
    </citation>
    <scope>NUCLEOTIDE SEQUENCE [LARGE SCALE GENOMIC DNA]</scope>
    <source>
        <strain evidence="7">Daiwa-1</strain>
    </source>
</reference>
<dbReference type="STRING" id="13735.ENSPSIP00000015207"/>
<evidence type="ECO:0000313" key="7">
    <source>
        <dbReference type="Proteomes" id="UP000007267"/>
    </source>
</evidence>
<evidence type="ECO:0000256" key="1">
    <source>
        <dbReference type="ARBA" id="ARBA00004514"/>
    </source>
</evidence>
<dbReference type="EMBL" id="AGCU01072296">
    <property type="status" value="NOT_ANNOTATED_CDS"/>
    <property type="molecule type" value="Genomic_DNA"/>
</dbReference>
<evidence type="ECO:0000259" key="5">
    <source>
        <dbReference type="PROSITE" id="PS51830"/>
    </source>
</evidence>